<name>A0A0N4TV13_BRUPA</name>
<dbReference type="Proteomes" id="UP000278627">
    <property type="component" value="Unassembled WGS sequence"/>
</dbReference>
<reference evidence="4" key="1">
    <citation type="submission" date="2017-02" db="UniProtKB">
        <authorList>
            <consortium name="WormBaseParasite"/>
        </authorList>
    </citation>
    <scope>IDENTIFICATION</scope>
</reference>
<evidence type="ECO:0000313" key="4">
    <source>
        <dbReference type="WBParaSite" id="BPAG_0001266201-mRNA-1"/>
    </source>
</evidence>
<protein>
    <submittedName>
        <fullName evidence="2 4">Uncharacterized protein</fullName>
    </submittedName>
</protein>
<organism evidence="4">
    <name type="scientific">Brugia pahangi</name>
    <name type="common">Filarial nematode worm</name>
    <dbReference type="NCBI Taxonomy" id="6280"/>
    <lineage>
        <taxon>Eukaryota</taxon>
        <taxon>Metazoa</taxon>
        <taxon>Ecdysozoa</taxon>
        <taxon>Nematoda</taxon>
        <taxon>Chromadorea</taxon>
        <taxon>Rhabditida</taxon>
        <taxon>Spirurina</taxon>
        <taxon>Spiruromorpha</taxon>
        <taxon>Filarioidea</taxon>
        <taxon>Onchocercidae</taxon>
        <taxon>Brugia</taxon>
    </lineage>
</organism>
<feature type="region of interest" description="Disordered" evidence="1">
    <location>
        <begin position="1"/>
        <end position="51"/>
    </location>
</feature>
<proteinExistence type="predicted"/>
<feature type="compositionally biased region" description="Basic and acidic residues" evidence="1">
    <location>
        <begin position="1"/>
        <end position="20"/>
    </location>
</feature>
<dbReference type="EMBL" id="UZAD01013308">
    <property type="protein sequence ID" value="VDN93810.1"/>
    <property type="molecule type" value="Genomic_DNA"/>
</dbReference>
<accession>A0A0N4TV13</accession>
<reference evidence="2 3" key="2">
    <citation type="submission" date="2018-11" db="EMBL/GenBank/DDBJ databases">
        <authorList>
            <consortium name="Pathogen Informatics"/>
        </authorList>
    </citation>
    <scope>NUCLEOTIDE SEQUENCE [LARGE SCALE GENOMIC DNA]</scope>
</reference>
<gene>
    <name evidence="2" type="ORF">BPAG_LOCUS12624</name>
</gene>
<evidence type="ECO:0000256" key="1">
    <source>
        <dbReference type="SAM" id="MobiDB-lite"/>
    </source>
</evidence>
<evidence type="ECO:0000313" key="3">
    <source>
        <dbReference type="Proteomes" id="UP000278627"/>
    </source>
</evidence>
<dbReference type="WBParaSite" id="BPAG_0001266201-mRNA-1">
    <property type="protein sequence ID" value="BPAG_0001266201-mRNA-1"/>
    <property type="gene ID" value="BPAG_0001266201"/>
</dbReference>
<evidence type="ECO:0000313" key="2">
    <source>
        <dbReference type="EMBL" id="VDN93810.1"/>
    </source>
</evidence>
<dbReference type="AlphaFoldDB" id="A0A0N4TV13"/>
<feature type="compositionally biased region" description="Basic and acidic residues" evidence="1">
    <location>
        <begin position="29"/>
        <end position="38"/>
    </location>
</feature>
<keyword evidence="3" id="KW-1185">Reference proteome</keyword>
<sequence>MPEEWRDPASDLQSENKWKEGNAGCRNPHNREIQKTDKQTNGLTDTPTHKKTDSMWADLIDMCQTARKIRQRPKYARGERRKNACLVVQL</sequence>